<dbReference type="AlphaFoldDB" id="A0A951QHU3"/>
<reference evidence="3" key="1">
    <citation type="submission" date="2021-05" db="EMBL/GenBank/DDBJ databases">
        <authorList>
            <person name="Pietrasiak N."/>
            <person name="Ward R."/>
            <person name="Stajich J.E."/>
            <person name="Kurbessoian T."/>
        </authorList>
    </citation>
    <scope>NUCLEOTIDE SEQUENCE</scope>
    <source>
        <strain evidence="3">GSE-NOS-MK-12-04C</strain>
    </source>
</reference>
<organism evidence="3 4">
    <name type="scientific">Cyanomargarita calcarea GSE-NOS-MK-12-04C</name>
    <dbReference type="NCBI Taxonomy" id="2839659"/>
    <lineage>
        <taxon>Bacteria</taxon>
        <taxon>Bacillati</taxon>
        <taxon>Cyanobacteriota</taxon>
        <taxon>Cyanophyceae</taxon>
        <taxon>Nostocales</taxon>
        <taxon>Cyanomargaritaceae</taxon>
        <taxon>Cyanomargarita</taxon>
    </lineage>
</organism>
<name>A0A951QHU3_9CYAN</name>
<dbReference type="EMBL" id="JAHHGZ010000001">
    <property type="protein sequence ID" value="MBW4665928.1"/>
    <property type="molecule type" value="Genomic_DNA"/>
</dbReference>
<evidence type="ECO:0000313" key="4">
    <source>
        <dbReference type="Proteomes" id="UP000729701"/>
    </source>
</evidence>
<evidence type="ECO:0000313" key="3">
    <source>
        <dbReference type="EMBL" id="MBW4665928.1"/>
    </source>
</evidence>
<reference evidence="3" key="2">
    <citation type="journal article" date="2022" name="Microbiol. Resour. Announc.">
        <title>Metagenome Sequencing to Explore Phylogenomics of Terrestrial Cyanobacteria.</title>
        <authorList>
            <person name="Ward R.D."/>
            <person name="Stajich J.E."/>
            <person name="Johansen J.R."/>
            <person name="Huntemann M."/>
            <person name="Clum A."/>
            <person name="Foster B."/>
            <person name="Foster B."/>
            <person name="Roux S."/>
            <person name="Palaniappan K."/>
            <person name="Varghese N."/>
            <person name="Mukherjee S."/>
            <person name="Reddy T.B.K."/>
            <person name="Daum C."/>
            <person name="Copeland A."/>
            <person name="Chen I.A."/>
            <person name="Ivanova N.N."/>
            <person name="Kyrpides N.C."/>
            <person name="Shapiro N."/>
            <person name="Eloe-Fadrosh E.A."/>
            <person name="Pietrasiak N."/>
        </authorList>
    </citation>
    <scope>NUCLEOTIDE SEQUENCE</scope>
    <source>
        <strain evidence="3">GSE-NOS-MK-12-04C</strain>
    </source>
</reference>
<evidence type="ECO:0000259" key="2">
    <source>
        <dbReference type="Pfam" id="PF20028"/>
    </source>
</evidence>
<accession>A0A951QHU3</accession>
<comment type="caution">
    <text evidence="3">The sequence shown here is derived from an EMBL/GenBank/DDBJ whole genome shotgun (WGS) entry which is preliminary data.</text>
</comment>
<proteinExistence type="predicted"/>
<feature type="domain" description="Effector-associated" evidence="1">
    <location>
        <begin position="7"/>
        <end position="91"/>
    </location>
</feature>
<feature type="domain" description="vWA-MoxR associated protein C-terminal" evidence="2">
    <location>
        <begin position="277"/>
        <end position="488"/>
    </location>
</feature>
<dbReference type="Pfam" id="PF20028">
    <property type="entry name" value="VMAP-C"/>
    <property type="match status" value="1"/>
</dbReference>
<dbReference type="InterPro" id="IPR045430">
    <property type="entry name" value="EAD1"/>
</dbReference>
<protein>
    <submittedName>
        <fullName evidence="3">Uncharacterized protein</fullName>
    </submittedName>
</protein>
<gene>
    <name evidence="3" type="ORF">KME60_00435</name>
</gene>
<dbReference type="Pfam" id="PF19955">
    <property type="entry name" value="EAD1"/>
    <property type="match status" value="1"/>
</dbReference>
<sequence>MTNQYPKLAGEKQQNLLTALMRAYRDESQLGMMTYYYLEVSLNTINGNNHEEQVHNLIEWAKEQGKLRELVIAASKRNPGNPELRICVKELLPVLLDDIDKDLLSPELLTPLIDIFKDFEDQDFTVVKDCCVQTVPDISDHRAEQLQDTQNEKLALAVRWLIVLGLLLKDYRKKDGIPYIVEFVTYLQRKTELNQRTSEHLFRWLETVPPSKRKNITKPNITSLQGNLLIFVRPQVTQKSFKVNSFITINNSSDDSLKFLVLKEPVSSYEKIQESLSDWVCQVEKKLGDETDKLGFSYDLTIEFFLPFEYLAEAVEQWKVNLSRFGQIAIGKKHQVVVRSLDRLEDSYLLNELHKRWEKFSHNPNKTKIEHLDCLVGCDWESLTERLEEFERIALKLTCGISTCKILENSTDFTPLFKSILNGGTPIVLWSRQCNLSDVSSKMDQLLDSKMLCNPNQLLKEVDKIRKAAKTSNNQDFGHHLGILCDEPQRLRQIKQLLKNNQLWEMSA</sequence>
<dbReference type="InterPro" id="IPR045450">
    <property type="entry name" value="VMAP_C"/>
</dbReference>
<dbReference type="Proteomes" id="UP000729701">
    <property type="component" value="Unassembled WGS sequence"/>
</dbReference>
<evidence type="ECO:0000259" key="1">
    <source>
        <dbReference type="Pfam" id="PF19955"/>
    </source>
</evidence>